<dbReference type="PANTHER" id="PTHR46401:SF2">
    <property type="entry name" value="GLYCOSYLTRANSFERASE WBBK-RELATED"/>
    <property type="match status" value="1"/>
</dbReference>
<reference evidence="4" key="3">
    <citation type="submission" date="2022-01" db="EMBL/GenBank/DDBJ databases">
        <authorList>
            <person name="Mingchao X."/>
        </authorList>
    </citation>
    <scope>NUCLEOTIDE SEQUENCE</scope>
    <source>
        <strain evidence="4">Bv4372</strain>
    </source>
</reference>
<proteinExistence type="predicted"/>
<dbReference type="Pfam" id="PF00534">
    <property type="entry name" value="Glycos_transf_1"/>
    <property type="match status" value="1"/>
</dbReference>
<dbReference type="PANTHER" id="PTHR46401">
    <property type="entry name" value="GLYCOSYLTRANSFERASE WBBK-RELATED"/>
    <property type="match status" value="1"/>
</dbReference>
<evidence type="ECO:0000313" key="8">
    <source>
        <dbReference type="Proteomes" id="UP000285379"/>
    </source>
</evidence>
<dbReference type="Proteomes" id="UP000285469">
    <property type="component" value="Unassembled WGS sequence"/>
</dbReference>
<dbReference type="RefSeq" id="WP_117709537.1">
    <property type="nucleotide sequence ID" value="NZ_JABDSB010000070.1"/>
</dbReference>
<gene>
    <name evidence="7" type="ORF">DWV70_15815</name>
    <name evidence="6" type="ORF">DWW27_05415</name>
    <name evidence="5" type="ORF">FYJ30_08205</name>
    <name evidence="4" type="ORF">L4X52_02980</name>
</gene>
<feature type="domain" description="Glycosyltransferase subfamily 4-like N-terminal" evidence="3">
    <location>
        <begin position="22"/>
        <end position="174"/>
    </location>
</feature>
<reference evidence="5 10" key="2">
    <citation type="submission" date="2019-09" db="EMBL/GenBank/DDBJ databases">
        <title>In-depth cultivation of the pig gut microbiome towards novel bacterial diversity and tailored functional studies.</title>
        <authorList>
            <person name="Wylensek D."/>
            <person name="Hitch T.C.A."/>
            <person name="Clavel T."/>
        </authorList>
    </citation>
    <scope>NUCLEOTIDE SEQUENCE [LARGE SCALE GENOMIC DNA]</scope>
    <source>
        <strain evidence="5 10">WCA-389-WT-3C</strain>
    </source>
</reference>
<comment type="caution">
    <text evidence="6">The sequence shown here is derived from an EMBL/GenBank/DDBJ whole genome shotgun (WGS) entry which is preliminary data.</text>
</comment>
<dbReference type="Proteomes" id="UP001201179">
    <property type="component" value="Unassembled WGS sequence"/>
</dbReference>
<keyword evidence="1 6" id="KW-0808">Transferase</keyword>
<dbReference type="EMBL" id="QRYT01000008">
    <property type="protein sequence ID" value="RGV12644.1"/>
    <property type="molecule type" value="Genomic_DNA"/>
</dbReference>
<evidence type="ECO:0000259" key="3">
    <source>
        <dbReference type="Pfam" id="PF13439"/>
    </source>
</evidence>
<evidence type="ECO:0000313" key="10">
    <source>
        <dbReference type="Proteomes" id="UP000460950"/>
    </source>
</evidence>
<dbReference type="SUPFAM" id="SSF53756">
    <property type="entry name" value="UDP-Glycosyltransferase/glycogen phosphorylase"/>
    <property type="match status" value="1"/>
</dbReference>
<dbReference type="CDD" id="cd03809">
    <property type="entry name" value="GT4_MtfB-like"/>
    <property type="match status" value="1"/>
</dbReference>
<protein>
    <submittedName>
        <fullName evidence="6">Glycosyltransferase family 1 protein</fullName>
    </submittedName>
    <submittedName>
        <fullName evidence="4">Glycosyltransferase family 4 protein</fullName>
    </submittedName>
</protein>
<evidence type="ECO:0000313" key="9">
    <source>
        <dbReference type="Proteomes" id="UP000285469"/>
    </source>
</evidence>
<reference evidence="8 9" key="1">
    <citation type="submission" date="2018-08" db="EMBL/GenBank/DDBJ databases">
        <title>A genome reference for cultivated species of the human gut microbiota.</title>
        <authorList>
            <person name="Zou Y."/>
            <person name="Xue W."/>
            <person name="Luo G."/>
        </authorList>
    </citation>
    <scope>NUCLEOTIDE SEQUENCE [LARGE SCALE GENOMIC DNA]</scope>
    <source>
        <strain evidence="7 9">AF12-25</strain>
        <strain evidence="6 8">AF14-8</strain>
    </source>
</reference>
<evidence type="ECO:0000256" key="1">
    <source>
        <dbReference type="ARBA" id="ARBA00022679"/>
    </source>
</evidence>
<dbReference type="GO" id="GO:0016757">
    <property type="term" value="F:glycosyltransferase activity"/>
    <property type="evidence" value="ECO:0007669"/>
    <property type="project" value="InterPro"/>
</dbReference>
<feature type="domain" description="Glycosyl transferase family 1" evidence="2">
    <location>
        <begin position="186"/>
        <end position="310"/>
    </location>
</feature>
<dbReference type="Pfam" id="PF13439">
    <property type="entry name" value="Glyco_transf_4"/>
    <property type="match status" value="1"/>
</dbReference>
<dbReference type="Proteomes" id="UP000460950">
    <property type="component" value="Unassembled WGS sequence"/>
</dbReference>
<dbReference type="EMBL" id="QSAI01000032">
    <property type="protein sequence ID" value="RGW46056.1"/>
    <property type="molecule type" value="Genomic_DNA"/>
</dbReference>
<name>A0A412VSN6_PHOVU</name>
<sequence length="346" mass="40152">MKTQTSIQILIDGRSSTPQLSGISRYIIELTKGYAKQYGEKNLTIIVNNPISYLPFKQTICPYKRHGFRDNIKFSIWLSKQNYEIYHSGDMIGPFWHKKGVKHIITCHDLMHLVVPGFFRVTPIKAALRKLRIKYFFKYVAKDADTIISVSKTTHDDLKRIYNIDSIILPEGVNRIKNKDISKEYKGLKNNSFFLYVGLGSAHKNIDFMVNAFLSTNIEKKLVICGKGHHIIKSNRIIYTGYIEDKELDYLYQNCSAFIFPSKYEGFGLPILEALSYHCKVFSSNAGSLGEFSSEIIHFFNPYEEKELVTLINNCDNIKIDNNAIDKYLEKFNWETIWHKFHNTIQ</sequence>
<evidence type="ECO:0000313" key="4">
    <source>
        <dbReference type="EMBL" id="MCG0338958.1"/>
    </source>
</evidence>
<dbReference type="InterPro" id="IPR001296">
    <property type="entry name" value="Glyco_trans_1"/>
</dbReference>
<evidence type="ECO:0000259" key="2">
    <source>
        <dbReference type="Pfam" id="PF00534"/>
    </source>
</evidence>
<accession>A0A412VSN6</accession>
<evidence type="ECO:0000313" key="5">
    <source>
        <dbReference type="EMBL" id="MSS48297.1"/>
    </source>
</evidence>
<dbReference type="EMBL" id="VULU01000011">
    <property type="protein sequence ID" value="MSS48297.1"/>
    <property type="molecule type" value="Genomic_DNA"/>
</dbReference>
<dbReference type="EMBL" id="JAKKWZ010000003">
    <property type="protein sequence ID" value="MCG0338958.1"/>
    <property type="molecule type" value="Genomic_DNA"/>
</dbReference>
<evidence type="ECO:0000313" key="6">
    <source>
        <dbReference type="EMBL" id="RGV12644.1"/>
    </source>
</evidence>
<organism evidence="6 8">
    <name type="scientific">Phocaeicola vulgatus</name>
    <name type="common">Bacteroides vulgatus</name>
    <dbReference type="NCBI Taxonomy" id="821"/>
    <lineage>
        <taxon>Bacteria</taxon>
        <taxon>Pseudomonadati</taxon>
        <taxon>Bacteroidota</taxon>
        <taxon>Bacteroidia</taxon>
        <taxon>Bacteroidales</taxon>
        <taxon>Bacteroidaceae</taxon>
        <taxon>Phocaeicola</taxon>
    </lineage>
</organism>
<dbReference type="InterPro" id="IPR028098">
    <property type="entry name" value="Glyco_trans_4-like_N"/>
</dbReference>
<dbReference type="AlphaFoldDB" id="A0A412VSN6"/>
<dbReference type="Gene3D" id="3.40.50.2000">
    <property type="entry name" value="Glycogen Phosphorylase B"/>
    <property type="match status" value="2"/>
</dbReference>
<evidence type="ECO:0000313" key="7">
    <source>
        <dbReference type="EMBL" id="RGW46056.1"/>
    </source>
</evidence>
<dbReference type="Proteomes" id="UP000285379">
    <property type="component" value="Unassembled WGS sequence"/>
</dbReference>